<sequence>MAPANLSALDGTADKLESKNRSGGAKSVSGRRHGFVLGPSWKQALCCHSQDYAVSQSPRTRKAYGHRMSDDHERMSDMDDQYHLAEYTQMEQWLDDHPEFVHDYFARKASRSMVDGWLLSHAVMQSTSPSSSSGAQVAQDLPPPNGSNSNSGANTPVRKISAQEFERGGQFLKPMVSTVDGTPTFLLVDENATENDKNQNRKSRSELKALDERELMYELVMDICRDLDVTSLCHKILQNVGILLNADRCSLFLVQGEKGSNSQCLVSKLFDVTVHSSLRDCVDKCRKIQIPWATGIIGHVAKTGEPLNIPNAYEVAVSSSVTSPDITYDIQIRSVLTYD</sequence>
<feature type="region of interest" description="Disordered" evidence="1">
    <location>
        <begin position="126"/>
        <end position="155"/>
    </location>
</feature>
<dbReference type="InterPro" id="IPR029016">
    <property type="entry name" value="GAF-like_dom_sf"/>
</dbReference>
<dbReference type="AlphaFoldDB" id="A0AAD9NGN5"/>
<dbReference type="Proteomes" id="UP001208570">
    <property type="component" value="Unassembled WGS sequence"/>
</dbReference>
<dbReference type="SUPFAM" id="SSF55781">
    <property type="entry name" value="GAF domain-like"/>
    <property type="match status" value="1"/>
</dbReference>
<evidence type="ECO:0000313" key="3">
    <source>
        <dbReference type="EMBL" id="KAK2167606.1"/>
    </source>
</evidence>
<feature type="domain" description="GAF" evidence="2">
    <location>
        <begin position="229"/>
        <end position="336"/>
    </location>
</feature>
<organism evidence="3 4">
    <name type="scientific">Paralvinella palmiformis</name>
    <dbReference type="NCBI Taxonomy" id="53620"/>
    <lineage>
        <taxon>Eukaryota</taxon>
        <taxon>Metazoa</taxon>
        <taxon>Spiralia</taxon>
        <taxon>Lophotrochozoa</taxon>
        <taxon>Annelida</taxon>
        <taxon>Polychaeta</taxon>
        <taxon>Sedentaria</taxon>
        <taxon>Canalipalpata</taxon>
        <taxon>Terebellida</taxon>
        <taxon>Terebelliformia</taxon>
        <taxon>Alvinellidae</taxon>
        <taxon>Paralvinella</taxon>
    </lineage>
</organism>
<accession>A0AAD9NGN5</accession>
<dbReference type="Pfam" id="PF01590">
    <property type="entry name" value="GAF"/>
    <property type="match status" value="1"/>
</dbReference>
<proteinExistence type="predicted"/>
<dbReference type="EMBL" id="JAODUP010000026">
    <property type="protein sequence ID" value="KAK2167606.1"/>
    <property type="molecule type" value="Genomic_DNA"/>
</dbReference>
<evidence type="ECO:0000256" key="1">
    <source>
        <dbReference type="SAM" id="MobiDB-lite"/>
    </source>
</evidence>
<dbReference type="Gene3D" id="3.30.450.40">
    <property type="match status" value="1"/>
</dbReference>
<reference evidence="3" key="1">
    <citation type="journal article" date="2023" name="Mol. Biol. Evol.">
        <title>Third-Generation Sequencing Reveals the Adaptive Role of the Epigenome in Three Deep-Sea Polychaetes.</title>
        <authorList>
            <person name="Perez M."/>
            <person name="Aroh O."/>
            <person name="Sun Y."/>
            <person name="Lan Y."/>
            <person name="Juniper S.K."/>
            <person name="Young C.R."/>
            <person name="Angers B."/>
            <person name="Qian P.Y."/>
        </authorList>
    </citation>
    <scope>NUCLEOTIDE SEQUENCE</scope>
    <source>
        <strain evidence="3">P08H-3</strain>
    </source>
</reference>
<evidence type="ECO:0000313" key="4">
    <source>
        <dbReference type="Proteomes" id="UP001208570"/>
    </source>
</evidence>
<name>A0AAD9NGN5_9ANNE</name>
<keyword evidence="4" id="KW-1185">Reference proteome</keyword>
<protein>
    <recommendedName>
        <fullName evidence="2">GAF domain-containing protein</fullName>
    </recommendedName>
</protein>
<gene>
    <name evidence="3" type="ORF">LSH36_26g12023</name>
</gene>
<dbReference type="InterPro" id="IPR003018">
    <property type="entry name" value="GAF"/>
</dbReference>
<feature type="region of interest" description="Disordered" evidence="1">
    <location>
        <begin position="1"/>
        <end position="31"/>
    </location>
</feature>
<evidence type="ECO:0000259" key="2">
    <source>
        <dbReference type="Pfam" id="PF01590"/>
    </source>
</evidence>
<comment type="caution">
    <text evidence="3">The sequence shown here is derived from an EMBL/GenBank/DDBJ whole genome shotgun (WGS) entry which is preliminary data.</text>
</comment>